<gene>
    <name evidence="1" type="ORF">BAUCODRAFT_37513</name>
</gene>
<evidence type="ECO:0000313" key="2">
    <source>
        <dbReference type="Proteomes" id="UP000011761"/>
    </source>
</evidence>
<keyword evidence="2" id="KW-1185">Reference proteome</keyword>
<dbReference type="GeneID" id="19113259"/>
<sequence length="127" mass="13672">MLDAFDIVKLDSARFIQRLAFAVAAPKNAEMSTPTGDGEDVTAENTAFASLCICLFVRSKPRALLTTGERVGLWPGRDFRPCHQSVNQTIQAMIASINLVVGPWLGSLHVLVQALVSGSNLTTRISS</sequence>
<name>M2N126_BAUPA</name>
<evidence type="ECO:0000313" key="1">
    <source>
        <dbReference type="EMBL" id="EMC92619.1"/>
    </source>
</evidence>
<protein>
    <submittedName>
        <fullName evidence="1">Uncharacterized protein</fullName>
    </submittedName>
</protein>
<dbReference type="HOGENOM" id="CLU_1970134_0_0_1"/>
<dbReference type="EMBL" id="KB445561">
    <property type="protein sequence ID" value="EMC92619.1"/>
    <property type="molecule type" value="Genomic_DNA"/>
</dbReference>
<dbReference type="AlphaFoldDB" id="M2N126"/>
<accession>M2N126</accession>
<organism evidence="1 2">
    <name type="scientific">Baudoinia panamericana (strain UAMH 10762)</name>
    <name type="common">Angels' share fungus</name>
    <name type="synonym">Baudoinia compniacensis (strain UAMH 10762)</name>
    <dbReference type="NCBI Taxonomy" id="717646"/>
    <lineage>
        <taxon>Eukaryota</taxon>
        <taxon>Fungi</taxon>
        <taxon>Dikarya</taxon>
        <taxon>Ascomycota</taxon>
        <taxon>Pezizomycotina</taxon>
        <taxon>Dothideomycetes</taxon>
        <taxon>Dothideomycetidae</taxon>
        <taxon>Mycosphaerellales</taxon>
        <taxon>Teratosphaeriaceae</taxon>
        <taxon>Baudoinia</taxon>
    </lineage>
</organism>
<dbReference type="RefSeq" id="XP_007679772.1">
    <property type="nucleotide sequence ID" value="XM_007681582.1"/>
</dbReference>
<proteinExistence type="predicted"/>
<reference evidence="1 2" key="1">
    <citation type="journal article" date="2012" name="PLoS Pathog.">
        <title>Diverse lifestyles and strategies of plant pathogenesis encoded in the genomes of eighteen Dothideomycetes fungi.</title>
        <authorList>
            <person name="Ohm R.A."/>
            <person name="Feau N."/>
            <person name="Henrissat B."/>
            <person name="Schoch C.L."/>
            <person name="Horwitz B.A."/>
            <person name="Barry K.W."/>
            <person name="Condon B.J."/>
            <person name="Copeland A.C."/>
            <person name="Dhillon B."/>
            <person name="Glaser F."/>
            <person name="Hesse C.N."/>
            <person name="Kosti I."/>
            <person name="LaButti K."/>
            <person name="Lindquist E.A."/>
            <person name="Lucas S."/>
            <person name="Salamov A.A."/>
            <person name="Bradshaw R.E."/>
            <person name="Ciuffetti L."/>
            <person name="Hamelin R.C."/>
            <person name="Kema G.H.J."/>
            <person name="Lawrence C."/>
            <person name="Scott J.A."/>
            <person name="Spatafora J.W."/>
            <person name="Turgeon B.G."/>
            <person name="de Wit P.J.G.M."/>
            <person name="Zhong S."/>
            <person name="Goodwin S.B."/>
            <person name="Grigoriev I.V."/>
        </authorList>
    </citation>
    <scope>NUCLEOTIDE SEQUENCE [LARGE SCALE GENOMIC DNA]</scope>
    <source>
        <strain evidence="1 2">UAMH 10762</strain>
    </source>
</reference>
<dbReference type="KEGG" id="bcom:BAUCODRAFT_37513"/>
<dbReference type="Proteomes" id="UP000011761">
    <property type="component" value="Unassembled WGS sequence"/>
</dbReference>